<dbReference type="GO" id="GO:0016746">
    <property type="term" value="F:acyltransferase activity"/>
    <property type="evidence" value="ECO:0007669"/>
    <property type="project" value="UniProtKB-KW"/>
</dbReference>
<dbReference type="InterPro" id="IPR001451">
    <property type="entry name" value="Hexapep"/>
</dbReference>
<reference evidence="1" key="1">
    <citation type="submission" date="2023-06" db="EMBL/GenBank/DDBJ databases">
        <title>Genomic of Agaribacillus aureum.</title>
        <authorList>
            <person name="Wang G."/>
        </authorList>
    </citation>
    <scope>NUCLEOTIDE SEQUENCE</scope>
    <source>
        <strain evidence="1">BMA12</strain>
    </source>
</reference>
<dbReference type="RefSeq" id="WP_346760315.1">
    <property type="nucleotide sequence ID" value="NZ_JAUJEB010000005.1"/>
</dbReference>
<dbReference type="EC" id="2.3.1.-" evidence="1"/>
<dbReference type="SUPFAM" id="SSF51161">
    <property type="entry name" value="Trimeric LpxA-like enzymes"/>
    <property type="match status" value="1"/>
</dbReference>
<dbReference type="CDD" id="cd04647">
    <property type="entry name" value="LbH_MAT_like"/>
    <property type="match status" value="1"/>
</dbReference>
<dbReference type="EMBL" id="JAUJEB010000005">
    <property type="protein sequence ID" value="MDN5214977.1"/>
    <property type="molecule type" value="Genomic_DNA"/>
</dbReference>
<dbReference type="PANTHER" id="PTHR23416">
    <property type="entry name" value="SIALIC ACID SYNTHASE-RELATED"/>
    <property type="match status" value="1"/>
</dbReference>
<proteinExistence type="predicted"/>
<dbReference type="InterPro" id="IPR011004">
    <property type="entry name" value="Trimer_LpxA-like_sf"/>
</dbReference>
<dbReference type="Pfam" id="PF00132">
    <property type="entry name" value="Hexapep"/>
    <property type="match status" value="1"/>
</dbReference>
<comment type="caution">
    <text evidence="1">The sequence shown here is derived from an EMBL/GenBank/DDBJ whole genome shotgun (WGS) entry which is preliminary data.</text>
</comment>
<keyword evidence="2" id="KW-1185">Reference proteome</keyword>
<keyword evidence="1" id="KW-0012">Acyltransferase</keyword>
<dbReference type="Gene3D" id="2.160.10.10">
    <property type="entry name" value="Hexapeptide repeat proteins"/>
    <property type="match status" value="1"/>
</dbReference>
<gene>
    <name evidence="1" type="ORF">QQ020_23050</name>
</gene>
<accession>A0ABT8LB29</accession>
<name>A0ABT8LB29_9BACT</name>
<sequence length="224" mass="25237">MNIFTIFSRLNFNTLYFNFKYFPFRKAILLPVWVSKRCHLAKCEGQIAIEAPLKTGLIQIGFENIGIFDRKRSRSIWKVSGSIVFHGAVKIGHGCKVNVGRQGHLSIGKNFYMPSESTIVCHKEIEIGNDCAFSWDMLMMDTDMHDITDEHQQVINTPAKITIGNNVWVGCRVMILKGVIIPANNIVAANALVTKPFTGEKQIIGGNPAKVIKQHVSWNHDFLH</sequence>
<organism evidence="1 2">
    <name type="scientific">Agaribacillus aureus</name>
    <dbReference type="NCBI Taxonomy" id="3051825"/>
    <lineage>
        <taxon>Bacteria</taxon>
        <taxon>Pseudomonadati</taxon>
        <taxon>Bacteroidota</taxon>
        <taxon>Cytophagia</taxon>
        <taxon>Cytophagales</taxon>
        <taxon>Splendidivirgaceae</taxon>
        <taxon>Agaribacillus</taxon>
    </lineage>
</organism>
<dbReference type="InterPro" id="IPR051159">
    <property type="entry name" value="Hexapeptide_acetyltransf"/>
</dbReference>
<protein>
    <submittedName>
        <fullName evidence="1">Acyltransferase</fullName>
        <ecNumber evidence="1">2.3.1.-</ecNumber>
    </submittedName>
</protein>
<keyword evidence="1" id="KW-0808">Transferase</keyword>
<dbReference type="PANTHER" id="PTHR23416:SF78">
    <property type="entry name" value="LIPOPOLYSACCHARIDE BIOSYNTHESIS O-ACETYL TRANSFERASE WBBJ-RELATED"/>
    <property type="match status" value="1"/>
</dbReference>
<dbReference type="Proteomes" id="UP001172083">
    <property type="component" value="Unassembled WGS sequence"/>
</dbReference>
<evidence type="ECO:0000313" key="1">
    <source>
        <dbReference type="EMBL" id="MDN5214977.1"/>
    </source>
</evidence>
<evidence type="ECO:0000313" key="2">
    <source>
        <dbReference type="Proteomes" id="UP001172083"/>
    </source>
</evidence>